<organism evidence="8 9">
    <name type="scientific">Rhodococcoides kroppenstedtii</name>
    <dbReference type="NCBI Taxonomy" id="293050"/>
    <lineage>
        <taxon>Bacteria</taxon>
        <taxon>Bacillati</taxon>
        <taxon>Actinomycetota</taxon>
        <taxon>Actinomycetes</taxon>
        <taxon>Mycobacteriales</taxon>
        <taxon>Nocardiaceae</taxon>
        <taxon>Rhodococcoides</taxon>
    </lineage>
</organism>
<dbReference type="CDD" id="cd00609">
    <property type="entry name" value="AAT_like"/>
    <property type="match status" value="1"/>
</dbReference>
<evidence type="ECO:0000256" key="1">
    <source>
        <dbReference type="ARBA" id="ARBA00005384"/>
    </source>
</evidence>
<dbReference type="GO" id="GO:0003700">
    <property type="term" value="F:DNA-binding transcription factor activity"/>
    <property type="evidence" value="ECO:0007669"/>
    <property type="project" value="InterPro"/>
</dbReference>
<feature type="domain" description="HTH gntR-type" evidence="7">
    <location>
        <begin position="24"/>
        <end position="92"/>
    </location>
</feature>
<protein>
    <submittedName>
        <fullName evidence="8">Transcriptional regulator, GntR family</fullName>
    </submittedName>
</protein>
<dbReference type="EMBL" id="FOJN01000009">
    <property type="protein sequence ID" value="SFA54603.1"/>
    <property type="molecule type" value="Genomic_DNA"/>
</dbReference>
<evidence type="ECO:0000256" key="3">
    <source>
        <dbReference type="ARBA" id="ARBA00023015"/>
    </source>
</evidence>
<keyword evidence="5" id="KW-0804">Transcription</keyword>
<evidence type="ECO:0000313" key="9">
    <source>
        <dbReference type="Proteomes" id="UP000182054"/>
    </source>
</evidence>
<keyword evidence="4" id="KW-0238">DNA-binding</keyword>
<dbReference type="GeneID" id="85486321"/>
<dbReference type="AlphaFoldDB" id="A0A1I0TSN7"/>
<dbReference type="CDD" id="cd07377">
    <property type="entry name" value="WHTH_GntR"/>
    <property type="match status" value="1"/>
</dbReference>
<evidence type="ECO:0000256" key="6">
    <source>
        <dbReference type="SAM" id="MobiDB-lite"/>
    </source>
</evidence>
<sequence>MARVLGASTLARDLGQWRPTSRNRPVYRALADGIRLLVNDGRIPLGVALPSERDLAGVLALSRTTVTNTYAALREEGYLQSRQGSRSTVALPPRPEGWASVPPSAGAASFGPTSTLTGTTRAAAIDMTHAAVTAPPEAVTAAYQAALQALPAYYSGHGIDPVGLTVLRRAIARRYEERGVPTEVDQIMVTSGAQQAWRLLLEVLGSPGDRVVVDHPTYPNALEAIRRTAARAVPVPLLPADASPGRWDLGSMHDAIRQTGASLVYVLPDFHNPTGAVMSREDRGELVSMTRRTGATLVVDESMADLWLDAPPPPPVAAATHGHGVVTVGSASKSYWGGLRVGWIRASPTLVSRLATSRAAEDIGTPIMDQLACGELIARHDDVLTPRRDVLRRRRGALLDAVGEELPDWRVDSPPGGLSMWLRMPAPVSTALAAVAPAHGVVVAAGPRFGVEGAFEHYVRLPFTQSSDRITEAVRRLASAYRTLDPAAGSPRMVL</sequence>
<keyword evidence="2" id="KW-0663">Pyridoxal phosphate</keyword>
<dbReference type="InterPro" id="IPR015424">
    <property type="entry name" value="PyrdxlP-dep_Trfase"/>
</dbReference>
<dbReference type="SUPFAM" id="SSF46785">
    <property type="entry name" value="Winged helix' DNA-binding domain"/>
    <property type="match status" value="1"/>
</dbReference>
<dbReference type="Proteomes" id="UP000182054">
    <property type="component" value="Unassembled WGS sequence"/>
</dbReference>
<dbReference type="SMART" id="SM00345">
    <property type="entry name" value="HTH_GNTR"/>
    <property type="match status" value="1"/>
</dbReference>
<gene>
    <name evidence="8" type="ORF">SAMN05444374_10954</name>
</gene>
<feature type="region of interest" description="Disordered" evidence="6">
    <location>
        <begin position="82"/>
        <end position="109"/>
    </location>
</feature>
<dbReference type="InterPro" id="IPR036388">
    <property type="entry name" value="WH-like_DNA-bd_sf"/>
</dbReference>
<dbReference type="OrthoDB" id="199743at2"/>
<dbReference type="PRINTS" id="PR00035">
    <property type="entry name" value="HTHGNTR"/>
</dbReference>
<dbReference type="Pfam" id="PF00392">
    <property type="entry name" value="GntR"/>
    <property type="match status" value="1"/>
</dbReference>
<evidence type="ECO:0000256" key="4">
    <source>
        <dbReference type="ARBA" id="ARBA00023125"/>
    </source>
</evidence>
<evidence type="ECO:0000256" key="5">
    <source>
        <dbReference type="ARBA" id="ARBA00023163"/>
    </source>
</evidence>
<accession>A0A1I0TSN7</accession>
<dbReference type="InterPro" id="IPR004839">
    <property type="entry name" value="Aminotransferase_I/II_large"/>
</dbReference>
<dbReference type="InterPro" id="IPR036390">
    <property type="entry name" value="WH_DNA-bd_sf"/>
</dbReference>
<dbReference type="Gene3D" id="1.10.10.10">
    <property type="entry name" value="Winged helix-like DNA-binding domain superfamily/Winged helix DNA-binding domain"/>
    <property type="match status" value="1"/>
</dbReference>
<dbReference type="PANTHER" id="PTHR46577">
    <property type="entry name" value="HTH-TYPE TRANSCRIPTIONAL REGULATORY PROTEIN GABR"/>
    <property type="match status" value="1"/>
</dbReference>
<dbReference type="PANTHER" id="PTHR46577:SF1">
    <property type="entry name" value="HTH-TYPE TRANSCRIPTIONAL REGULATORY PROTEIN GABR"/>
    <property type="match status" value="1"/>
</dbReference>
<dbReference type="Gene3D" id="3.40.640.10">
    <property type="entry name" value="Type I PLP-dependent aspartate aminotransferase-like (Major domain)"/>
    <property type="match status" value="1"/>
</dbReference>
<dbReference type="PROSITE" id="PS50949">
    <property type="entry name" value="HTH_GNTR"/>
    <property type="match status" value="1"/>
</dbReference>
<dbReference type="InterPro" id="IPR015421">
    <property type="entry name" value="PyrdxlP-dep_Trfase_major"/>
</dbReference>
<dbReference type="RefSeq" id="WP_068363383.1">
    <property type="nucleotide sequence ID" value="NZ_FOJN01000009.1"/>
</dbReference>
<dbReference type="GO" id="GO:0003677">
    <property type="term" value="F:DNA binding"/>
    <property type="evidence" value="ECO:0007669"/>
    <property type="project" value="UniProtKB-KW"/>
</dbReference>
<dbReference type="GO" id="GO:0030170">
    <property type="term" value="F:pyridoxal phosphate binding"/>
    <property type="evidence" value="ECO:0007669"/>
    <property type="project" value="InterPro"/>
</dbReference>
<dbReference type="InterPro" id="IPR051446">
    <property type="entry name" value="HTH_trans_reg/aminotransferase"/>
</dbReference>
<keyword evidence="3" id="KW-0805">Transcription regulation</keyword>
<evidence type="ECO:0000313" key="8">
    <source>
        <dbReference type="EMBL" id="SFA54603.1"/>
    </source>
</evidence>
<name>A0A1I0TSN7_9NOCA</name>
<dbReference type="InterPro" id="IPR000524">
    <property type="entry name" value="Tscrpt_reg_HTH_GntR"/>
</dbReference>
<evidence type="ECO:0000256" key="2">
    <source>
        <dbReference type="ARBA" id="ARBA00022898"/>
    </source>
</evidence>
<comment type="similarity">
    <text evidence="1">In the C-terminal section; belongs to the class-I pyridoxal-phosphate-dependent aminotransferase family.</text>
</comment>
<proteinExistence type="inferred from homology"/>
<dbReference type="SUPFAM" id="SSF53383">
    <property type="entry name" value="PLP-dependent transferases"/>
    <property type="match status" value="1"/>
</dbReference>
<evidence type="ECO:0000259" key="7">
    <source>
        <dbReference type="PROSITE" id="PS50949"/>
    </source>
</evidence>
<dbReference type="Pfam" id="PF00155">
    <property type="entry name" value="Aminotran_1_2"/>
    <property type="match status" value="1"/>
</dbReference>
<reference evidence="8 9" key="1">
    <citation type="submission" date="2016-10" db="EMBL/GenBank/DDBJ databases">
        <authorList>
            <person name="de Groot N.N."/>
        </authorList>
    </citation>
    <scope>NUCLEOTIDE SEQUENCE [LARGE SCALE GENOMIC DNA]</scope>
    <source>
        <strain evidence="8 9">DSM 44908</strain>
    </source>
</reference>